<proteinExistence type="inferred from homology"/>
<dbReference type="NCBIfam" id="TIGR01084">
    <property type="entry name" value="mutY"/>
    <property type="match status" value="1"/>
</dbReference>
<keyword evidence="10 14" id="KW-0408">Iron</keyword>
<dbReference type="Proteomes" id="UP001138768">
    <property type="component" value="Unassembled WGS sequence"/>
</dbReference>
<keyword evidence="11" id="KW-0411">Iron-sulfur</keyword>
<evidence type="ECO:0000256" key="9">
    <source>
        <dbReference type="ARBA" id="ARBA00022801"/>
    </source>
</evidence>
<comment type="caution">
    <text evidence="16">The sequence shown here is derived from an EMBL/GenBank/DDBJ whole genome shotgun (WGS) entry which is preliminary data.</text>
</comment>
<evidence type="ECO:0000256" key="14">
    <source>
        <dbReference type="RuleBase" id="RU365096"/>
    </source>
</evidence>
<organism evidence="16 17">
    <name type="scientific">Lamprobacter modestohalophilus</name>
    <dbReference type="NCBI Taxonomy" id="1064514"/>
    <lineage>
        <taxon>Bacteria</taxon>
        <taxon>Pseudomonadati</taxon>
        <taxon>Pseudomonadota</taxon>
        <taxon>Gammaproteobacteria</taxon>
        <taxon>Chromatiales</taxon>
        <taxon>Chromatiaceae</taxon>
        <taxon>Lamprobacter</taxon>
    </lineage>
</organism>
<dbReference type="GO" id="GO:0006298">
    <property type="term" value="P:mismatch repair"/>
    <property type="evidence" value="ECO:0007669"/>
    <property type="project" value="TreeGrafter"/>
</dbReference>
<dbReference type="Gene3D" id="1.10.1670.10">
    <property type="entry name" value="Helix-hairpin-Helix base-excision DNA repair enzymes (C-terminal)"/>
    <property type="match status" value="1"/>
</dbReference>
<comment type="catalytic activity">
    <reaction evidence="1 14">
        <text>Hydrolyzes free adenine bases from 7,8-dihydro-8-oxoguanine:adenine mismatched double-stranded DNA, leaving an apurinic site.</text>
        <dbReference type="EC" id="3.2.2.31"/>
    </reaction>
</comment>
<reference evidence="16 17" key="1">
    <citation type="journal article" date="2020" name="Microorganisms">
        <title>Osmotic Adaptation and Compatible Solute Biosynthesis of Phototrophic Bacteria as Revealed from Genome Analyses.</title>
        <authorList>
            <person name="Imhoff J.F."/>
            <person name="Rahn T."/>
            <person name="Kunzel S."/>
            <person name="Keller A."/>
            <person name="Neulinger S.C."/>
        </authorList>
    </citation>
    <scope>NUCLEOTIDE SEQUENCE [LARGE SCALE GENOMIC DNA]</scope>
    <source>
        <strain evidence="16 17">DSM 25653</strain>
    </source>
</reference>
<dbReference type="GO" id="GO:0046872">
    <property type="term" value="F:metal ion binding"/>
    <property type="evidence" value="ECO:0007669"/>
    <property type="project" value="UniProtKB-UniRule"/>
</dbReference>
<dbReference type="GO" id="GO:0035485">
    <property type="term" value="F:adenine/guanine mispair binding"/>
    <property type="evidence" value="ECO:0007669"/>
    <property type="project" value="TreeGrafter"/>
</dbReference>
<dbReference type="GO" id="GO:0034039">
    <property type="term" value="F:8-oxo-7,8-dihydroguanine DNA N-glycosylase activity"/>
    <property type="evidence" value="ECO:0007669"/>
    <property type="project" value="TreeGrafter"/>
</dbReference>
<dbReference type="SUPFAM" id="SSF48150">
    <property type="entry name" value="DNA-glycosylase"/>
    <property type="match status" value="1"/>
</dbReference>
<keyword evidence="9" id="KW-0378">Hydrolase</keyword>
<comment type="function">
    <text evidence="2">Adenine glycosylase active on G-A mispairs. MutY also corrects error-prone DNA synthesis past GO lesions which are due to the oxidatively damaged form of guanine: 7,8-dihydro-8-oxoguanine (8-oxo-dGTP).</text>
</comment>
<dbReference type="InterPro" id="IPR011257">
    <property type="entry name" value="DNA_glycosylase"/>
</dbReference>
<evidence type="ECO:0000256" key="10">
    <source>
        <dbReference type="ARBA" id="ARBA00023004"/>
    </source>
</evidence>
<dbReference type="GO" id="GO:0032357">
    <property type="term" value="F:oxidized purine DNA binding"/>
    <property type="evidence" value="ECO:0007669"/>
    <property type="project" value="TreeGrafter"/>
</dbReference>
<dbReference type="NCBIfam" id="NF008132">
    <property type="entry name" value="PRK10880.1"/>
    <property type="match status" value="1"/>
</dbReference>
<dbReference type="PANTHER" id="PTHR42944">
    <property type="entry name" value="ADENINE DNA GLYCOSYLASE"/>
    <property type="match status" value="1"/>
</dbReference>
<keyword evidence="13 14" id="KW-0326">Glycosidase</keyword>
<evidence type="ECO:0000313" key="17">
    <source>
        <dbReference type="Proteomes" id="UP001138768"/>
    </source>
</evidence>
<evidence type="ECO:0000256" key="6">
    <source>
        <dbReference type="ARBA" id="ARBA00022485"/>
    </source>
</evidence>
<gene>
    <name evidence="16" type="ORF">CKO42_21965</name>
</gene>
<dbReference type="CDD" id="cd03431">
    <property type="entry name" value="NUDIX_DNA_Glycosylase_C-MutY"/>
    <property type="match status" value="1"/>
</dbReference>
<dbReference type="Gene3D" id="3.90.79.10">
    <property type="entry name" value="Nucleoside Triphosphate Pyrophosphohydrolase"/>
    <property type="match status" value="1"/>
</dbReference>
<dbReference type="GO" id="GO:0000701">
    <property type="term" value="F:purine-specific mismatch base pair DNA N-glycosylase activity"/>
    <property type="evidence" value="ECO:0007669"/>
    <property type="project" value="UniProtKB-EC"/>
</dbReference>
<evidence type="ECO:0000256" key="3">
    <source>
        <dbReference type="ARBA" id="ARBA00008343"/>
    </source>
</evidence>
<dbReference type="InterPro" id="IPR029119">
    <property type="entry name" value="MutY_C"/>
</dbReference>
<dbReference type="PANTHER" id="PTHR42944:SF1">
    <property type="entry name" value="ADENINE DNA GLYCOSYLASE"/>
    <property type="match status" value="1"/>
</dbReference>
<feature type="domain" description="HhH-GPD" evidence="15">
    <location>
        <begin position="38"/>
        <end position="189"/>
    </location>
</feature>
<evidence type="ECO:0000256" key="8">
    <source>
        <dbReference type="ARBA" id="ARBA00022763"/>
    </source>
</evidence>
<dbReference type="InterPro" id="IPR004035">
    <property type="entry name" value="Endouclease-III_FeS-bd_BS"/>
</dbReference>
<evidence type="ECO:0000259" key="15">
    <source>
        <dbReference type="SMART" id="SM00478"/>
    </source>
</evidence>
<dbReference type="EC" id="3.2.2.31" evidence="4 14"/>
<comment type="cofactor">
    <cofactor evidence="14">
        <name>[4Fe-4S] cluster</name>
        <dbReference type="ChEBI" id="CHEBI:49883"/>
    </cofactor>
    <text evidence="14">Binds 1 [4Fe-4S] cluster.</text>
</comment>
<evidence type="ECO:0000256" key="2">
    <source>
        <dbReference type="ARBA" id="ARBA00002933"/>
    </source>
</evidence>
<keyword evidence="17" id="KW-1185">Reference proteome</keyword>
<accession>A0A9X0WCL0</accession>
<dbReference type="PROSITE" id="PS01155">
    <property type="entry name" value="ENDONUCLEASE_III_2"/>
    <property type="match status" value="1"/>
</dbReference>
<dbReference type="InterPro" id="IPR015797">
    <property type="entry name" value="NUDIX_hydrolase-like_dom_sf"/>
</dbReference>
<dbReference type="PROSITE" id="PS00764">
    <property type="entry name" value="ENDONUCLEASE_III_1"/>
    <property type="match status" value="1"/>
</dbReference>
<dbReference type="RefSeq" id="WP_200249087.1">
    <property type="nucleotide sequence ID" value="NZ_NRRY01000056.1"/>
</dbReference>
<dbReference type="EMBL" id="NRRY01000056">
    <property type="protein sequence ID" value="MBK1621038.1"/>
    <property type="molecule type" value="Genomic_DNA"/>
</dbReference>
<evidence type="ECO:0000256" key="1">
    <source>
        <dbReference type="ARBA" id="ARBA00000843"/>
    </source>
</evidence>
<dbReference type="SMART" id="SM00478">
    <property type="entry name" value="ENDO3c"/>
    <property type="match status" value="1"/>
</dbReference>
<dbReference type="Pfam" id="PF14815">
    <property type="entry name" value="NUDIX_4"/>
    <property type="match status" value="1"/>
</dbReference>
<dbReference type="Pfam" id="PF00633">
    <property type="entry name" value="HHH"/>
    <property type="match status" value="1"/>
</dbReference>
<dbReference type="CDD" id="cd00056">
    <property type="entry name" value="ENDO3c"/>
    <property type="match status" value="1"/>
</dbReference>
<dbReference type="SUPFAM" id="SSF55811">
    <property type="entry name" value="Nudix"/>
    <property type="match status" value="1"/>
</dbReference>
<sequence>MANDFAQRLLNWFGRHGRHDLPWQRDATPYRVWVSEIMLQQTQVAVVVPYFERFMARFPDLQSLAAADQDAVLHLWSGLGYYARARNLHRAARVIVAEHQGRFPEQVEALEALPGIGRSTAGAILSLALGQHHPILDGNCKRVLARCFAIPGWPGSNAVLAQLWALAEALTPLEQVADFNQAMMDLGATLCKRARPACSVCPLADCCQALAQDAVSAYPAPKPRKQTPLRAAQLLLIQDPHGQVLLQRRPPAGIWGGLWTPPELSVDADAEDWCRSQLGACVLRLEMLPRRRHTFSHFQLEMWPVLVKLAAAAARVGDQPDVSWIDPAQPGALGLPAPIRRLLTELGATTPRAVAEADSERQPSE</sequence>
<keyword evidence="7" id="KW-0479">Metal-binding</keyword>
<dbReference type="Gene3D" id="1.10.340.30">
    <property type="entry name" value="Hypothetical protein, domain 2"/>
    <property type="match status" value="1"/>
</dbReference>
<dbReference type="Pfam" id="PF00730">
    <property type="entry name" value="HhH-GPD"/>
    <property type="match status" value="1"/>
</dbReference>
<dbReference type="InterPro" id="IPR004036">
    <property type="entry name" value="Endonuclease-III-like_CS2"/>
</dbReference>
<evidence type="ECO:0000313" key="16">
    <source>
        <dbReference type="EMBL" id="MBK1621038.1"/>
    </source>
</evidence>
<dbReference type="FunFam" id="1.10.340.30:FF:000002">
    <property type="entry name" value="Adenine DNA glycosylase"/>
    <property type="match status" value="1"/>
</dbReference>
<dbReference type="InterPro" id="IPR000445">
    <property type="entry name" value="HhH_motif"/>
</dbReference>
<dbReference type="GO" id="GO:0006284">
    <property type="term" value="P:base-excision repair"/>
    <property type="evidence" value="ECO:0007669"/>
    <property type="project" value="UniProtKB-UniRule"/>
</dbReference>
<dbReference type="InterPro" id="IPR044298">
    <property type="entry name" value="MIG/MutY"/>
</dbReference>
<keyword evidence="12" id="KW-0234">DNA repair</keyword>
<protein>
    <recommendedName>
        <fullName evidence="5 14">Adenine DNA glycosylase</fullName>
        <ecNumber evidence="4 14">3.2.2.31</ecNumber>
    </recommendedName>
</protein>
<dbReference type="InterPro" id="IPR005760">
    <property type="entry name" value="A/G_AdeGlyc_MutY"/>
</dbReference>
<keyword evidence="6" id="KW-0004">4Fe-4S</keyword>
<dbReference type="GO" id="GO:0051539">
    <property type="term" value="F:4 iron, 4 sulfur cluster binding"/>
    <property type="evidence" value="ECO:0007669"/>
    <property type="project" value="UniProtKB-UniRule"/>
</dbReference>
<comment type="similarity">
    <text evidence="3 14">Belongs to the Nth/MutY family.</text>
</comment>
<evidence type="ECO:0000256" key="12">
    <source>
        <dbReference type="ARBA" id="ARBA00023204"/>
    </source>
</evidence>
<dbReference type="AlphaFoldDB" id="A0A9X0WCL0"/>
<keyword evidence="8 14" id="KW-0227">DNA damage</keyword>
<name>A0A9X0WCL0_9GAMM</name>
<evidence type="ECO:0000256" key="4">
    <source>
        <dbReference type="ARBA" id="ARBA00012045"/>
    </source>
</evidence>
<evidence type="ECO:0000256" key="11">
    <source>
        <dbReference type="ARBA" id="ARBA00023014"/>
    </source>
</evidence>
<evidence type="ECO:0000256" key="13">
    <source>
        <dbReference type="ARBA" id="ARBA00023295"/>
    </source>
</evidence>
<evidence type="ECO:0000256" key="7">
    <source>
        <dbReference type="ARBA" id="ARBA00022723"/>
    </source>
</evidence>
<dbReference type="InterPro" id="IPR023170">
    <property type="entry name" value="HhH_base_excis_C"/>
</dbReference>
<evidence type="ECO:0000256" key="5">
    <source>
        <dbReference type="ARBA" id="ARBA00022023"/>
    </source>
</evidence>
<dbReference type="InterPro" id="IPR003265">
    <property type="entry name" value="HhH-GPD_domain"/>
</dbReference>